<protein>
    <submittedName>
        <fullName evidence="1">Uncharacterized protein</fullName>
    </submittedName>
</protein>
<dbReference type="PANTHER" id="PTHR24121:SF21">
    <property type="entry name" value="ANKYRIN REPEAT FAMILY PROTEIN"/>
    <property type="match status" value="1"/>
</dbReference>
<proteinExistence type="predicted"/>
<sequence length="2919" mass="342899">MSNTIQNNRPPSESIAFKEYFKLIYTNDSKTLIDEESKINCRILEFSHELSLREILGSISRLDPKKYENLLVFIIEDRNFELPRKNDHRVPRIVELIFEFLIEFSGIEKPLLLQLKSNVQNLTKVYFKDHNCSKFTDIKQKSISKSESFDDFASFIGFFKNNPRQDFEDLVIQKLPKIKNFELITKFLHTLDLPEDFYERLVLKCAAEGTKSDFLTAIDAKCDENGKITNYSAQSYLANLVKDTSILTTAIKSSNKEVTHYLMKHCTDLIQQLPFEHQVESTTAAFETQQLGVLFDLLQRSDFPFPKDFKPKLITDKRILKVVDDREQLSKAIAKEDKDEISRFIKNNPSIKFGYDINNESVMNNALRLKKFQSFFHLKSHGFRAIEFNHFSEKITDDKEKKELNKFARLQRIENVKISLADKHKAVMLLATRTFIYNRQDVNENEEEHRMKIKEWYMDIYKVKFGSQLLEAASQCENLKLVFDFECDSVENVDVSASSATLGSTYPVSKWIFVGAKSSESENRNQQIKGVIAHEICHYVMRLVYQNKENPYYKVDDEDCRRFDAIASAIELMLFPQEAVEEKDQAVDNNESEGQGKEDIQKNKIDDECAGIISTVYTCYDRKDFHPELIVRPVHIYAQFDDDDEYTVYLREKYKILFDFFEQVVIPEFEKFNLKQREKVKKFNEFVGVLSKIEGLNYELSSLKDITSLIDSHLIIITTNIPKLLLLNVYKQLDQTRKNMLEDQNVFISPAILKNSYIVQEFKAIVNQKVNLNIFIDCSIGVNSKVKSLIINESSNYIFIASNESYNKDIAVFKEIKQNVSEKVVNYEWKDLAVESQKSLLQMKVTFQNNSSSSLLELFSNENNANQQQTFEEFSNVIDEDLINSLINGVEVNVNTENNVAKDVDMLYIPRNFTKHRDQDEGSSEVLILKYSEQEMLADITNQNYVLISDIAGAGKSETVKNMLMTICDHYSKYWITYIDSRQYSIDEKSGSEDILKFLDENILKNKSKFEKNIFKRLYENGRVCLIFDELDKTSLNCQKILAEMFKTFDSNRGNKLWIITRDYCESGLRESLKLEVSYKLDDFGENHGTDLIASSWILNELDLSFNNQSRNDIINQIKCSPNFSKYQEKADIIVKKTLISRSNFFGSKLPQFYKIVAEIFKNDKILQINLTLLKLYAEYVKIQYEKWLLKLSHSMQSQNKQSKYHKLHQLIAMKISFPEDSNIFDFEEYGWTDEEIIECIFLIKIGDNFVFHYEIFLNYFVADYIVRILKKKGNKVSGDFCLYFIKVLSTPKFKEVRMFLNEAFIDASVVTCINRKMDSLRKKICERSDQFENLLLMFEENREQIVNFLISVFQKGNSENLCKILSNNITIFVMKSSQLKLKFQEFVNTVLNSDDLKKIISIVLSKICDSSLEIDVGKSILKVLESIKGKEYIKEALKFQDEEGNNLVHKFFIAHEGNDQNFQNFALFLETFLEKDEVIELMQLSNHTCMHTFSSKEFVEFSLNLFSVNGEEDVIKFTSNKLKELLSREECQEILKTRGSLERNLLHKVAFHVNNINIHKILWNFYKDYFDSQEITEILKEVDNNGENIFYIAAKTSNFKILAFYIAEAEKFLPKDEIKLNFMTSKVATEVEQKLLQFYDSEEVQKHLTSKVHDKDELDRKDLKRNSSNGVLSNSNTDIVWNIIKNFFKCENFTHEFNRLARLESSEKLLSAYKNLDNFAMDLNKMEFHETLWELLLRIFNKEELKNLLICKNLNDINFMHALIANWTVDKVEFTLNQIKVNFNEEEMQEIINVKGPFERNLLQTALCESKDIEIFKTLWNTVRNSFESYETFLEFLCHSDSGENNMLILAVYFTTSEIFKFIIEQLEINLKLKEVKDFLYRLGFEHKSLLRAAAKNNTDIELHESLWKVIQKYFNSSEILKLIESTDESGNNFFFNTVFYNNKSIVEISLNEIKKMESKTIFKINKYLIHVNKKGNNILMTCVYSRNEDSLEFICNTLKKNLSSLDLKLLVCQTNISDGNILHIASLNASLNFHSILWTFLFHTFEYQDEFYSILYGKNINNYNFLHILIIYVQNEEIIEFVLRQMKIKLSNPQYKAIVIEKGKEGRNLLHLACKSPNFYKQRLIWNTLLEVCESNSDFLKIIKEVDIHGCNVIQCGARFSTQMVFDYFFEELELTFSNHEIKEILSTKDDENKNILQTAATYNLSRNLNVLLFETIEKYFNSDEIVDMMKNVDKNGNNLLFNLICCNKSDTVHSIWYSIMRHFLKSGEFFLKYLKFKNNDEDNILHILIKAKNVAKLKFLWVEIENIFKDLLCSYQFRDLINEKSTSSNLNIIYLAAKSDDIEFLETMWSLLLETFGNLEEIENFMFQEEGIEKNIFDIFRGFDKTDLVLLKMVNLLQDIASKTKSPERYKILWTASRKAFKNDKEFLEFLQEQKLLFNAFNMVLNFSTADVIQFTIEQFKEIAIPNQIKDILRQQNHRGQNLLQQSVVYRKPLEFYVHLWNIFLEYFKPIEILDIINNNDDPDNNLLFNAVRCKNMDIIKQTWNQIKNNLKNGENRNAQYIIQRIDKNILHYLINTKDENILNYLWKELEENCSKMFIIQFMNLFFDRISNDKQNVLQLTVFCNRIEFHKSFWKLLLNTFKNRENLIKLISQKDKNGNNFVHLLVMHANSKIMLEFIFNNIKDNVSAIEYQNILQSKGNCNKNLIQLAVCFSKEIENIELVIGSLKKYYYENFLQSKACEKLLKFFTKEDVQKNNVFHHAVCFSTSKIFTLLIEEFKKLSSDENLRMTLNKLGFAKQNLLQKAVVQNTSLEFHVNLWTIISMSDILEMINHVDEYGHNLILNAVKWNSKEIVEYTWENIKMFIDKKEDQAAYLEIVGHLDKNLRDLAFENLIDVISMRIYVQNLLMEYNDVFSDN</sequence>
<evidence type="ECO:0000313" key="2">
    <source>
        <dbReference type="Proteomes" id="UP001153620"/>
    </source>
</evidence>
<dbReference type="InterPro" id="IPR036770">
    <property type="entry name" value="Ankyrin_rpt-contain_sf"/>
</dbReference>
<reference evidence="1" key="1">
    <citation type="submission" date="2022-01" db="EMBL/GenBank/DDBJ databases">
        <authorList>
            <person name="King R."/>
        </authorList>
    </citation>
    <scope>NUCLEOTIDE SEQUENCE</scope>
</reference>
<accession>A0A9P0IVR7</accession>
<dbReference type="EMBL" id="OU895878">
    <property type="protein sequence ID" value="CAH1717499.1"/>
    <property type="molecule type" value="Genomic_DNA"/>
</dbReference>
<dbReference type="Gene3D" id="1.25.40.20">
    <property type="entry name" value="Ankyrin repeat-containing domain"/>
    <property type="match status" value="2"/>
</dbReference>
<evidence type="ECO:0000313" key="1">
    <source>
        <dbReference type="EMBL" id="CAH1717499.1"/>
    </source>
</evidence>
<name>A0A9P0IVR7_9DIPT</name>
<dbReference type="SUPFAM" id="SSF52540">
    <property type="entry name" value="P-loop containing nucleoside triphosphate hydrolases"/>
    <property type="match status" value="1"/>
</dbReference>
<reference evidence="1" key="2">
    <citation type="submission" date="2022-10" db="EMBL/GenBank/DDBJ databases">
        <authorList>
            <consortium name="ENA_rothamsted_submissions"/>
            <consortium name="culmorum"/>
            <person name="King R."/>
        </authorList>
    </citation>
    <scope>NUCLEOTIDE SEQUENCE</scope>
</reference>
<dbReference type="InterPro" id="IPR002110">
    <property type="entry name" value="Ankyrin_rpt"/>
</dbReference>
<dbReference type="SMART" id="SM00248">
    <property type="entry name" value="ANK"/>
    <property type="match status" value="8"/>
</dbReference>
<dbReference type="SUPFAM" id="SSF48403">
    <property type="entry name" value="Ankyrin repeat"/>
    <property type="match status" value="1"/>
</dbReference>
<keyword evidence="2" id="KW-1185">Reference proteome</keyword>
<gene>
    <name evidence="1" type="ORF">CHIRRI_LOCUS4981</name>
</gene>
<dbReference type="InterPro" id="IPR027417">
    <property type="entry name" value="P-loop_NTPase"/>
</dbReference>
<dbReference type="PANTHER" id="PTHR24121">
    <property type="entry name" value="NO MECHANORECEPTOR POTENTIAL C, ISOFORM D-RELATED"/>
    <property type="match status" value="1"/>
</dbReference>
<organism evidence="1 2">
    <name type="scientific">Chironomus riparius</name>
    <dbReference type="NCBI Taxonomy" id="315576"/>
    <lineage>
        <taxon>Eukaryota</taxon>
        <taxon>Metazoa</taxon>
        <taxon>Ecdysozoa</taxon>
        <taxon>Arthropoda</taxon>
        <taxon>Hexapoda</taxon>
        <taxon>Insecta</taxon>
        <taxon>Pterygota</taxon>
        <taxon>Neoptera</taxon>
        <taxon>Endopterygota</taxon>
        <taxon>Diptera</taxon>
        <taxon>Nematocera</taxon>
        <taxon>Chironomoidea</taxon>
        <taxon>Chironomidae</taxon>
        <taxon>Chironominae</taxon>
        <taxon>Chironomus</taxon>
    </lineage>
</organism>
<dbReference type="Proteomes" id="UP001153620">
    <property type="component" value="Chromosome 2"/>
</dbReference>